<keyword evidence="2" id="KW-0732">Signal</keyword>
<dbReference type="SMART" id="SM01360">
    <property type="entry name" value="A2M"/>
    <property type="match status" value="1"/>
</dbReference>
<dbReference type="PANTHER" id="PTHR40094">
    <property type="entry name" value="ALPHA-2-MACROGLOBULIN HOMOLOG"/>
    <property type="match status" value="1"/>
</dbReference>
<dbReference type="InterPro" id="IPR011625">
    <property type="entry name" value="A2M_N_BRD"/>
</dbReference>
<dbReference type="GO" id="GO:0004866">
    <property type="term" value="F:endopeptidase inhibitor activity"/>
    <property type="evidence" value="ECO:0007669"/>
    <property type="project" value="InterPro"/>
</dbReference>
<keyword evidence="6" id="KW-1185">Reference proteome</keyword>
<reference evidence="5" key="1">
    <citation type="journal article" date="2019" name="PLoS Negl. Trop. Dis.">
        <title>Revisiting the worldwide diversity of Leptospira species in the environment.</title>
        <authorList>
            <person name="Vincent A.T."/>
            <person name="Schiettekatte O."/>
            <person name="Bourhy P."/>
            <person name="Veyrier F.J."/>
            <person name="Picardeau M."/>
        </authorList>
    </citation>
    <scope>NUCLEOTIDE SEQUENCE [LARGE SCALE GENOMIC DNA]</scope>
    <source>
        <strain evidence="5">201800287</strain>
    </source>
</reference>
<dbReference type="PROSITE" id="PS51257">
    <property type="entry name" value="PROKAR_LIPOPROTEIN"/>
    <property type="match status" value="1"/>
</dbReference>
<feature type="domain" description="Alpha-2-macroglobulin" evidence="4">
    <location>
        <begin position="959"/>
        <end position="1048"/>
    </location>
</feature>
<feature type="chain" id="PRO_5020543498" evidence="2">
    <location>
        <begin position="22"/>
        <end position="1689"/>
    </location>
</feature>
<gene>
    <name evidence="5" type="ORF">EHQ24_09065</name>
</gene>
<dbReference type="SUPFAM" id="SSF48239">
    <property type="entry name" value="Terpenoid cyclases/Protein prenyltransferases"/>
    <property type="match status" value="1"/>
</dbReference>
<dbReference type="InterPro" id="IPR051802">
    <property type="entry name" value="YfhM-like"/>
</dbReference>
<dbReference type="EMBL" id="RQFK01000026">
    <property type="protein sequence ID" value="TGK81455.1"/>
    <property type="molecule type" value="Genomic_DNA"/>
</dbReference>
<dbReference type="Pfam" id="PF01835">
    <property type="entry name" value="MG2"/>
    <property type="match status" value="1"/>
</dbReference>
<dbReference type="RefSeq" id="WP_135601343.1">
    <property type="nucleotide sequence ID" value="NZ_RQFK01000026.1"/>
</dbReference>
<name>A0A4R9I5W2_9LEPT</name>
<evidence type="ECO:0000313" key="6">
    <source>
        <dbReference type="Proteomes" id="UP000298009"/>
    </source>
</evidence>
<dbReference type="Pfam" id="PF07703">
    <property type="entry name" value="A2M_BRD"/>
    <property type="match status" value="1"/>
</dbReference>
<evidence type="ECO:0000256" key="1">
    <source>
        <dbReference type="ARBA" id="ARBA00010556"/>
    </source>
</evidence>
<dbReference type="OrthoDB" id="9767116at2"/>
<proteinExistence type="inferred from homology"/>
<dbReference type="Pfam" id="PF17973">
    <property type="entry name" value="bMG10"/>
    <property type="match status" value="1"/>
</dbReference>
<dbReference type="PANTHER" id="PTHR40094:SF1">
    <property type="entry name" value="UBIQUITIN DOMAIN-CONTAINING PROTEIN"/>
    <property type="match status" value="1"/>
</dbReference>
<evidence type="ECO:0000256" key="2">
    <source>
        <dbReference type="SAM" id="SignalP"/>
    </source>
</evidence>
<dbReference type="InterPro" id="IPR041246">
    <property type="entry name" value="Bact_MG10"/>
</dbReference>
<comment type="similarity">
    <text evidence="1">Belongs to the protease inhibitor I39 (alpha-2-macroglobulin) family. Bacterial alpha-2-macroglobulin subfamily.</text>
</comment>
<dbReference type="Proteomes" id="UP000298009">
    <property type="component" value="Unassembled WGS sequence"/>
</dbReference>
<sequence length="1689" mass="191159">MRKLVLAFCLLFFLSSCNSITGLFRSIKRVIFPSSCRIEVKLDTTDLKYLEDLWDYQIMVSEDTNLIEFASAVEISPKPSNPKTEFSDYVSRDFSLDHWNFDPGVAYEIKIGKFYAENDCFLETPVSFKLPVMAKKPSFYLSRENIFESNLNKVLPISISNVPEFEIRSAELSIPVLVNAVATLGNRYYEFENNLSWKKTVWKSGIKVNSFGNQGMDIDPYFGSKPNSKGWVAFQLGAQVIGENNKEEFKKESIFLQSTNLGITTKLDPNTLHVWVHSLAKAEPVANTNMSLYEKGSLRGTCKTDKDGHCTLPAISDTKSLDKSVLIAEDSSGDKTFLHFNETHIEGYSDYYTENNVKGKIYFDRKLYRPGDRVEIKAVLADRKNGSLVPYASKSVNLQIRDSRGKDVSNTNLSSTGQGGVYAGYTIPSDAPLGHYSVSVYIPGKSYSVTYDTFQVEEFRPVNFMVNVNLANAVNRDQNVKGAVEGKYMFGAPMGGAKVSYSVLKRKRYINFDSFSNYDFSDTWYDYEDEYSDSHSDYVTGSEGVLDSKGLYSLDIPVQNLTRKFVTDGEDIEIADPFNLVVESSVFDVDGKSVTKSSSIPYNPSESYVGLKCNDRYQALDKPFQFGAISVNLQGKAVAGVELKAYIIYNDWTSVLSKGLGKFFFRSNQLTKKVVEVKKLVSKVEGVSFDYRAKDPGSYTILVLNKDKVFSRVDFYAYEKESYYTWDFRGDDSIELRTDKQEYKIGDKAKILIKSPLQNSRVIVTVERDSVYFKKSFLMKGNSAPLEIPIEESYLPNVDVNVVMLSGRLPVPEGLSSDDIKEFNEQDLGAPKAKTGSVTLKVNLASRTAPVVIKTDKQEYQPREQVKLSIQTNPGAELTVSVADRGVLDLVGYSFQSPVQMFYQYWYNIVKTFELRSMIIKHYIYENKGDSPGGDYGEDSGGGFSAESESGARKDFRYTAYWNPVVIADSSGNADLSFVLPDNLTTFRVMVASSSNGKFGASNSEFIVKKNLVLQKTVARFIRVGDSLELGGSITNNTKKKGKFKYKIDSKFLSEDKGWISIELAAGQTKEVLRTFQISESQYIKLKQSQPKEDIQLSYQISVEPETGAEFADLKKSDLSDSLIVTMPIKEFDPVTSVQFSGYTDSEHKTLISFPKKESILLNKGSLDIRMSGTALTALKSAFDFYESNPYFCMEQRTSAYLLSLSAGELLKEFQYKAPAKDSYDFTQIEKLFLDEMSEFQTTDGSFRVWKGYGRTGYPYLTAYITSVMQIGKEKGKRSNPKAYDLAIQYLQNYVKNPTETSINSYQTLSLIYSVLSKDKKDIRSLEKTLVDHFEELNLKSRGIFLTAYAETHKLESSDSDPVFKKLFSEYSNFIVYDKELFTLKPLKKNTDEYYYYSYYSSSTVLGNYLRLLLKVDSKNPRIVDLVKSIMVDRQNQFWSDSHSVGTIALALAEYRNRFESTSIDTEGQAIFGEKTLIDESFSSSSDSIYKEEITFDRLFEGKDPSGRPLLFKRTSAEGRLYFQSRLMYVPVKDTTTQKFNGLEIRKTLYRIDGRNSNGDPILKEVTNLERGSTYLVKVKILSNLEQAFGMIVDPIPSNTEIVNTSFLTEKKSDAEDTDVTNTYYGGYKEYRDDRVIFSEDYIKKGETEFNYILRPVAKGNSIMPASKTFLMYHPQFYGNTNTIRVKVE</sequence>
<dbReference type="Pfam" id="PF00207">
    <property type="entry name" value="A2M"/>
    <property type="match status" value="1"/>
</dbReference>
<feature type="signal peptide" evidence="2">
    <location>
        <begin position="1"/>
        <end position="21"/>
    </location>
</feature>
<comment type="caution">
    <text evidence="5">The sequence shown here is derived from an EMBL/GenBank/DDBJ whole genome shotgun (WGS) entry which is preliminary data.</text>
</comment>
<dbReference type="InterPro" id="IPR001599">
    <property type="entry name" value="Macroglobln_a2"/>
</dbReference>
<evidence type="ECO:0000313" key="5">
    <source>
        <dbReference type="EMBL" id="TGK81455.1"/>
    </source>
</evidence>
<evidence type="ECO:0000259" key="3">
    <source>
        <dbReference type="SMART" id="SM01359"/>
    </source>
</evidence>
<dbReference type="Gene3D" id="1.50.10.20">
    <property type="match status" value="1"/>
</dbReference>
<dbReference type="InterPro" id="IPR021868">
    <property type="entry name" value="Alpha_2_Macroglob_MG3"/>
</dbReference>
<dbReference type="InterPro" id="IPR002890">
    <property type="entry name" value="MG2"/>
</dbReference>
<evidence type="ECO:0000259" key="4">
    <source>
        <dbReference type="SMART" id="SM01360"/>
    </source>
</evidence>
<protein>
    <submittedName>
        <fullName evidence="5">Peptidase</fullName>
    </submittedName>
</protein>
<accession>A0A4R9I5W2</accession>
<dbReference type="Gene3D" id="2.60.40.1930">
    <property type="match status" value="1"/>
</dbReference>
<feature type="domain" description="Alpha-2-macroglobulin bait region" evidence="3">
    <location>
        <begin position="734"/>
        <end position="890"/>
    </location>
</feature>
<dbReference type="SMART" id="SM01359">
    <property type="entry name" value="A2M_N_2"/>
    <property type="match status" value="1"/>
</dbReference>
<dbReference type="Pfam" id="PF11974">
    <property type="entry name" value="bMG3"/>
    <property type="match status" value="1"/>
</dbReference>
<dbReference type="InterPro" id="IPR008930">
    <property type="entry name" value="Terpenoid_cyclase/PrenylTrfase"/>
</dbReference>
<organism evidence="5 6">
    <name type="scientific">Leptospira noumeaensis</name>
    <dbReference type="NCBI Taxonomy" id="2484964"/>
    <lineage>
        <taxon>Bacteria</taxon>
        <taxon>Pseudomonadati</taxon>
        <taxon>Spirochaetota</taxon>
        <taxon>Spirochaetia</taxon>
        <taxon>Leptospirales</taxon>
        <taxon>Leptospiraceae</taxon>
        <taxon>Leptospira</taxon>
    </lineage>
</organism>